<dbReference type="GO" id="GO:0008270">
    <property type="term" value="F:zinc ion binding"/>
    <property type="evidence" value="ECO:0007669"/>
    <property type="project" value="UniProtKB-KW"/>
</dbReference>
<dbReference type="AlphaFoldDB" id="A0ABD2XAQ0"/>
<evidence type="ECO:0000313" key="9">
    <source>
        <dbReference type="EMBL" id="KAL3402347.1"/>
    </source>
</evidence>
<gene>
    <name evidence="9" type="ORF">TKK_004853</name>
</gene>
<dbReference type="Proteomes" id="UP001627154">
    <property type="component" value="Unassembled WGS sequence"/>
</dbReference>
<dbReference type="Pfam" id="PF00096">
    <property type="entry name" value="zf-C2H2"/>
    <property type="match status" value="7"/>
</dbReference>
<protein>
    <recommendedName>
        <fullName evidence="8">C2H2-type domain-containing protein</fullName>
    </recommendedName>
</protein>
<feature type="domain" description="C2H2-type" evidence="8">
    <location>
        <begin position="245"/>
        <end position="273"/>
    </location>
</feature>
<organism evidence="9 10">
    <name type="scientific">Trichogramma kaykai</name>
    <dbReference type="NCBI Taxonomy" id="54128"/>
    <lineage>
        <taxon>Eukaryota</taxon>
        <taxon>Metazoa</taxon>
        <taxon>Ecdysozoa</taxon>
        <taxon>Arthropoda</taxon>
        <taxon>Hexapoda</taxon>
        <taxon>Insecta</taxon>
        <taxon>Pterygota</taxon>
        <taxon>Neoptera</taxon>
        <taxon>Endopterygota</taxon>
        <taxon>Hymenoptera</taxon>
        <taxon>Apocrita</taxon>
        <taxon>Proctotrupomorpha</taxon>
        <taxon>Chalcidoidea</taxon>
        <taxon>Trichogrammatidae</taxon>
        <taxon>Trichogramma</taxon>
    </lineage>
</organism>
<dbReference type="PANTHER" id="PTHR16515">
    <property type="entry name" value="PR DOMAIN ZINC FINGER PROTEIN"/>
    <property type="match status" value="1"/>
</dbReference>
<dbReference type="PROSITE" id="PS50157">
    <property type="entry name" value="ZINC_FINGER_C2H2_2"/>
    <property type="match status" value="6"/>
</dbReference>
<keyword evidence="10" id="KW-1185">Reference proteome</keyword>
<keyword evidence="4 7" id="KW-0863">Zinc-finger</keyword>
<keyword evidence="2" id="KW-0479">Metal-binding</keyword>
<evidence type="ECO:0000256" key="1">
    <source>
        <dbReference type="ARBA" id="ARBA00004123"/>
    </source>
</evidence>
<keyword evidence="3" id="KW-0677">Repeat</keyword>
<dbReference type="InterPro" id="IPR050331">
    <property type="entry name" value="Zinc_finger"/>
</dbReference>
<evidence type="ECO:0000256" key="3">
    <source>
        <dbReference type="ARBA" id="ARBA00022737"/>
    </source>
</evidence>
<evidence type="ECO:0000256" key="6">
    <source>
        <dbReference type="ARBA" id="ARBA00023242"/>
    </source>
</evidence>
<dbReference type="Gene3D" id="3.30.160.60">
    <property type="entry name" value="Classic Zinc Finger"/>
    <property type="match status" value="6"/>
</dbReference>
<dbReference type="InterPro" id="IPR013087">
    <property type="entry name" value="Znf_C2H2_type"/>
</dbReference>
<dbReference type="PROSITE" id="PS00028">
    <property type="entry name" value="ZINC_FINGER_C2H2_1"/>
    <property type="match status" value="6"/>
</dbReference>
<dbReference type="InterPro" id="IPR036236">
    <property type="entry name" value="Znf_C2H2_sf"/>
</dbReference>
<comment type="caution">
    <text evidence="9">The sequence shown here is derived from an EMBL/GenBank/DDBJ whole genome shotgun (WGS) entry which is preliminary data.</text>
</comment>
<dbReference type="GO" id="GO:0005634">
    <property type="term" value="C:nucleus"/>
    <property type="evidence" value="ECO:0007669"/>
    <property type="project" value="UniProtKB-SubCell"/>
</dbReference>
<dbReference type="SUPFAM" id="SSF57667">
    <property type="entry name" value="beta-beta-alpha zinc fingers"/>
    <property type="match status" value="4"/>
</dbReference>
<comment type="subcellular location">
    <subcellularLocation>
        <location evidence="1">Nucleus</location>
    </subcellularLocation>
</comment>
<feature type="domain" description="C2H2-type" evidence="8">
    <location>
        <begin position="329"/>
        <end position="357"/>
    </location>
</feature>
<accession>A0ABD2XAQ0</accession>
<sequence>MESSDILDCVLARVKKEPCDLSLINNDSEMIDEKPDLKNFQLLPFVLENSTNNLRKYEENNGNELNDEIEIVVECEDVKLDIDLLAVEKIKEDSYKTDEIIKIEANGEVKQEIIDDVAKQSNLNIDCVLFELNKTRSVTKKLNNEHNLRTRFSPVHSDTTHVCEICRKIYSDKWNLNRHVKSSDRCISHSCHICGKPFTRKENLQTHINTVHKGITPLCSICEKTFTQKACLKVHIDSVHKGITHSCSICEKTFKQKACLKVHIDSVHNGNNYTCDVCGKKYGRKSNLESHIDVVHNGITHACDICGKTYSQKGSLRIHIDAMHNGITHACDICGKKYSIKRHLKNHIDVAHNGVTHSCDLCGKTVSFKGISRGTSIRCIMVSLIHVTIAERHSQQRVISKAT</sequence>
<feature type="domain" description="C2H2-type" evidence="8">
    <location>
        <begin position="189"/>
        <end position="217"/>
    </location>
</feature>
<keyword evidence="6" id="KW-0539">Nucleus</keyword>
<dbReference type="PANTHER" id="PTHR16515:SF66">
    <property type="entry name" value="C2H2-TYPE DOMAIN-CONTAINING PROTEIN"/>
    <property type="match status" value="1"/>
</dbReference>
<evidence type="ECO:0000259" key="8">
    <source>
        <dbReference type="PROSITE" id="PS50157"/>
    </source>
</evidence>
<reference evidence="9 10" key="1">
    <citation type="journal article" date="2024" name="bioRxiv">
        <title>A reference genome for Trichogramma kaykai: A tiny desert-dwelling parasitoid wasp with competing sex-ratio distorters.</title>
        <authorList>
            <person name="Culotta J."/>
            <person name="Lindsey A.R."/>
        </authorList>
    </citation>
    <scope>NUCLEOTIDE SEQUENCE [LARGE SCALE GENOMIC DNA]</scope>
    <source>
        <strain evidence="9 10">KSX58</strain>
    </source>
</reference>
<keyword evidence="5" id="KW-0862">Zinc</keyword>
<name>A0ABD2XAQ0_9HYME</name>
<feature type="domain" description="C2H2-type" evidence="8">
    <location>
        <begin position="273"/>
        <end position="301"/>
    </location>
</feature>
<feature type="domain" description="C2H2-type" evidence="8">
    <location>
        <begin position="301"/>
        <end position="329"/>
    </location>
</feature>
<evidence type="ECO:0000256" key="4">
    <source>
        <dbReference type="ARBA" id="ARBA00022771"/>
    </source>
</evidence>
<proteinExistence type="predicted"/>
<evidence type="ECO:0000256" key="2">
    <source>
        <dbReference type="ARBA" id="ARBA00022723"/>
    </source>
</evidence>
<evidence type="ECO:0000256" key="7">
    <source>
        <dbReference type="PROSITE-ProRule" id="PRU00042"/>
    </source>
</evidence>
<evidence type="ECO:0000313" key="10">
    <source>
        <dbReference type="Proteomes" id="UP001627154"/>
    </source>
</evidence>
<feature type="domain" description="C2H2-type" evidence="8">
    <location>
        <begin position="217"/>
        <end position="245"/>
    </location>
</feature>
<dbReference type="SMART" id="SM00355">
    <property type="entry name" value="ZnF_C2H2"/>
    <property type="match status" value="7"/>
</dbReference>
<evidence type="ECO:0000256" key="5">
    <source>
        <dbReference type="ARBA" id="ARBA00022833"/>
    </source>
</evidence>
<dbReference type="EMBL" id="JBJJXI010000037">
    <property type="protein sequence ID" value="KAL3402347.1"/>
    <property type="molecule type" value="Genomic_DNA"/>
</dbReference>